<dbReference type="GO" id="GO:0005096">
    <property type="term" value="F:GTPase activator activity"/>
    <property type="evidence" value="ECO:0007669"/>
    <property type="project" value="UniProtKB-KW"/>
</dbReference>
<dbReference type="OrthoDB" id="1683373at2759"/>
<dbReference type="PANTHER" id="PTHR10980:SF3">
    <property type="entry name" value="LD16419P"/>
    <property type="match status" value="1"/>
</dbReference>
<comment type="subcellular location">
    <subcellularLocation>
        <location evidence="1">Cytoplasm</location>
    </subcellularLocation>
</comment>
<reference evidence="5" key="1">
    <citation type="submission" date="2021-01" db="EMBL/GenBank/DDBJ databases">
        <title>Adiantum capillus-veneris genome.</title>
        <authorList>
            <person name="Fang Y."/>
            <person name="Liao Q."/>
        </authorList>
    </citation>
    <scope>NUCLEOTIDE SEQUENCE</scope>
    <source>
        <strain evidence="5">H3</strain>
        <tissue evidence="5">Leaf</tissue>
    </source>
</reference>
<evidence type="ECO:0000256" key="1">
    <source>
        <dbReference type="ARBA" id="ARBA00004496"/>
    </source>
</evidence>
<sequence>MDSGDPSLSSPSGSSVLRKQFSRVSLCDSEDEEHPEASFAVHDEEFVPSPLVPLKQQLELDKEDESLRRWKEQLLGGIDLDQSDEKVDAEVEFVSLSILARGRAELNISLPLPCNKAEVAFALKEGSSYNLKFTFTVRHNLVSGLTYLNTVWRCGVQVDQTHIMLGSFSPRKEPYVQVLDEETTPTGIVAQGVYSAKTKFVDDDGRCYLEADYSFEIRKDW</sequence>
<evidence type="ECO:0000256" key="2">
    <source>
        <dbReference type="ARBA" id="ARBA00009758"/>
    </source>
</evidence>
<organism evidence="5 6">
    <name type="scientific">Adiantum capillus-veneris</name>
    <name type="common">Maidenhair fern</name>
    <dbReference type="NCBI Taxonomy" id="13818"/>
    <lineage>
        <taxon>Eukaryota</taxon>
        <taxon>Viridiplantae</taxon>
        <taxon>Streptophyta</taxon>
        <taxon>Embryophyta</taxon>
        <taxon>Tracheophyta</taxon>
        <taxon>Polypodiopsida</taxon>
        <taxon>Polypodiidae</taxon>
        <taxon>Polypodiales</taxon>
        <taxon>Pteridineae</taxon>
        <taxon>Pteridaceae</taxon>
        <taxon>Vittarioideae</taxon>
        <taxon>Adiantum</taxon>
    </lineage>
</organism>
<dbReference type="EMBL" id="JABFUD020000025">
    <property type="protein sequence ID" value="KAI5059184.1"/>
    <property type="molecule type" value="Genomic_DNA"/>
</dbReference>
<dbReference type="InterPro" id="IPR000406">
    <property type="entry name" value="Rho_GDI"/>
</dbReference>
<dbReference type="FunFam" id="2.70.50.30:FF:000004">
    <property type="entry name" value="Rho GDP-dissociation inhibitor 1"/>
    <property type="match status" value="1"/>
</dbReference>
<keyword evidence="3" id="KW-0343">GTPase activation</keyword>
<dbReference type="GO" id="GO:0005094">
    <property type="term" value="F:Rho GDP-dissociation inhibitor activity"/>
    <property type="evidence" value="ECO:0007669"/>
    <property type="project" value="InterPro"/>
</dbReference>
<proteinExistence type="inferred from homology"/>
<protein>
    <recommendedName>
        <fullName evidence="7">Rho GDP-dissociation inhibitor 1</fullName>
    </recommendedName>
</protein>
<dbReference type="GO" id="GO:0007266">
    <property type="term" value="P:Rho protein signal transduction"/>
    <property type="evidence" value="ECO:0007669"/>
    <property type="project" value="InterPro"/>
</dbReference>
<evidence type="ECO:0000256" key="4">
    <source>
        <dbReference type="ARBA" id="ARBA00022490"/>
    </source>
</evidence>
<dbReference type="Gene3D" id="2.70.50.30">
    <property type="entry name" value="Coagulation Factor XIII, subunit A, domain 1"/>
    <property type="match status" value="1"/>
</dbReference>
<dbReference type="InterPro" id="IPR024792">
    <property type="entry name" value="RhoGDI_dom_sf"/>
</dbReference>
<keyword evidence="6" id="KW-1185">Reference proteome</keyword>
<dbReference type="Pfam" id="PF02115">
    <property type="entry name" value="Rho_GDI"/>
    <property type="match status" value="1"/>
</dbReference>
<comment type="caution">
    <text evidence="5">The sequence shown here is derived from an EMBL/GenBank/DDBJ whole genome shotgun (WGS) entry which is preliminary data.</text>
</comment>
<name>A0A9D4Z316_ADICA</name>
<dbReference type="AlphaFoldDB" id="A0A9D4Z316"/>
<gene>
    <name evidence="5" type="ORF">GOP47_0025503</name>
</gene>
<evidence type="ECO:0000256" key="3">
    <source>
        <dbReference type="ARBA" id="ARBA00022468"/>
    </source>
</evidence>
<dbReference type="GO" id="GO:0016020">
    <property type="term" value="C:membrane"/>
    <property type="evidence" value="ECO:0007669"/>
    <property type="project" value="TreeGrafter"/>
</dbReference>
<dbReference type="GO" id="GO:0005829">
    <property type="term" value="C:cytosol"/>
    <property type="evidence" value="ECO:0007669"/>
    <property type="project" value="TreeGrafter"/>
</dbReference>
<dbReference type="PANTHER" id="PTHR10980">
    <property type="entry name" value="RHO GDP-DISSOCIATION INHIBITOR"/>
    <property type="match status" value="1"/>
</dbReference>
<evidence type="ECO:0000313" key="5">
    <source>
        <dbReference type="EMBL" id="KAI5059184.1"/>
    </source>
</evidence>
<comment type="similarity">
    <text evidence="2">Belongs to the Rho GDI family.</text>
</comment>
<dbReference type="InterPro" id="IPR014756">
    <property type="entry name" value="Ig_E-set"/>
</dbReference>
<dbReference type="SUPFAM" id="SSF81296">
    <property type="entry name" value="E set domains"/>
    <property type="match status" value="1"/>
</dbReference>
<dbReference type="Proteomes" id="UP000886520">
    <property type="component" value="Chromosome 25"/>
</dbReference>
<evidence type="ECO:0000313" key="6">
    <source>
        <dbReference type="Proteomes" id="UP000886520"/>
    </source>
</evidence>
<dbReference type="PRINTS" id="PR00492">
    <property type="entry name" value="RHOGDI"/>
</dbReference>
<accession>A0A9D4Z316</accession>
<evidence type="ECO:0008006" key="7">
    <source>
        <dbReference type="Google" id="ProtNLM"/>
    </source>
</evidence>
<keyword evidence="4" id="KW-0963">Cytoplasm</keyword>